<dbReference type="InterPro" id="IPR000667">
    <property type="entry name" value="Peptidase_S13"/>
</dbReference>
<protein>
    <submittedName>
        <fullName evidence="3">Peptidase S13</fullName>
    </submittedName>
</protein>
<dbReference type="PANTHER" id="PTHR30023:SF0">
    <property type="entry name" value="PENICILLIN-SENSITIVE CARBOXYPEPTIDASE A"/>
    <property type="match status" value="1"/>
</dbReference>
<gene>
    <name evidence="3" type="primary">dacB</name>
    <name evidence="3" type="ORF">THMIRHAM_16650</name>
</gene>
<proteinExistence type="inferred from homology"/>
<keyword evidence="4" id="KW-1185">Reference proteome</keyword>
<dbReference type="SUPFAM" id="SSF56601">
    <property type="entry name" value="beta-lactamase/transpeptidase-like"/>
    <property type="match status" value="1"/>
</dbReference>
<evidence type="ECO:0000313" key="3">
    <source>
        <dbReference type="EMBL" id="BCN93880.1"/>
    </source>
</evidence>
<sequence length="415" mass="46445">MLSQAGVASAQSQYKMSGLHGPNWQYFSTLNEAGFLLLDQHKQPLESKNSQQFYVPASTTKLITAFLALKHWGEDYRFKTEFYLTERVEDSAVLVVKGYGDPFLVSEEFPLLVEGLKTQLQAKGIHHIKAIQLDSSFYQPGLIMPGTGESDNPYDAIPAAIAANFNSIFVKKQGSELLSAEPQTPMTPAGLQIAKTITVFKKTKEGLVQRINLGNDATLNQRYFSELLRWFMEQQGLDVENQVLLKALPKTQDNGANHPVLLYTHFNSRTLAEVIKPMMKYSTNFIANQLALNLSAELLGGEATQQKVALVYKRLLTEYFGWQTFHIEDGAGLSRNNRLAPSQLVDVLQAFRPWAKLLPEIEQSVFAKSGSLIGVSTLAGYLKNEQGLLPFAMMINQKVPYRFRNKLAKELAQAY</sequence>
<evidence type="ECO:0000313" key="4">
    <source>
        <dbReference type="Proteomes" id="UP001054820"/>
    </source>
</evidence>
<dbReference type="Gene3D" id="3.40.710.10">
    <property type="entry name" value="DD-peptidase/beta-lactamase superfamily"/>
    <property type="match status" value="2"/>
</dbReference>
<dbReference type="InterPro" id="IPR012338">
    <property type="entry name" value="Beta-lactam/transpept-like"/>
</dbReference>
<accession>A0ABN6CXL9</accession>
<comment type="similarity">
    <text evidence="1">Belongs to the peptidase S13 family.</text>
</comment>
<dbReference type="EMBL" id="AP024202">
    <property type="protein sequence ID" value="BCN93880.1"/>
    <property type="molecule type" value="Genomic_DNA"/>
</dbReference>
<name>A0ABN6CXL9_9GAMM</name>
<evidence type="ECO:0000256" key="2">
    <source>
        <dbReference type="ARBA" id="ARBA00022801"/>
    </source>
</evidence>
<dbReference type="PRINTS" id="PR00922">
    <property type="entry name" value="DADACBPTASE3"/>
</dbReference>
<keyword evidence="2" id="KW-0378">Hydrolase</keyword>
<dbReference type="Pfam" id="PF02113">
    <property type="entry name" value="Peptidase_S13"/>
    <property type="match status" value="1"/>
</dbReference>
<reference evidence="3" key="1">
    <citation type="journal article" date="2022" name="Arch. Microbiol.">
        <title>Thiomicrorhabdus immobilis sp. nov., a mesophilic sulfur-oxidizing bacterium isolated from sediment of a brackish lake in northern Japan.</title>
        <authorList>
            <person name="Kojima H."/>
            <person name="Mochizuki J."/>
            <person name="Kanda M."/>
            <person name="Watanabe T."/>
            <person name="Fukui M."/>
        </authorList>
    </citation>
    <scope>NUCLEOTIDE SEQUENCE</scope>
    <source>
        <strain evidence="3">Am19</strain>
    </source>
</reference>
<dbReference type="Proteomes" id="UP001054820">
    <property type="component" value="Chromosome"/>
</dbReference>
<dbReference type="PANTHER" id="PTHR30023">
    <property type="entry name" value="D-ALANYL-D-ALANINE CARBOXYPEPTIDASE"/>
    <property type="match status" value="1"/>
</dbReference>
<evidence type="ECO:0000256" key="1">
    <source>
        <dbReference type="ARBA" id="ARBA00006096"/>
    </source>
</evidence>
<organism evidence="3 4">
    <name type="scientific">Thiomicrorhabdus immobilis</name>
    <dbReference type="NCBI Taxonomy" id="2791037"/>
    <lineage>
        <taxon>Bacteria</taxon>
        <taxon>Pseudomonadati</taxon>
        <taxon>Pseudomonadota</taxon>
        <taxon>Gammaproteobacteria</taxon>
        <taxon>Thiotrichales</taxon>
        <taxon>Piscirickettsiaceae</taxon>
        <taxon>Thiomicrorhabdus</taxon>
    </lineage>
</organism>